<evidence type="ECO:0008006" key="3">
    <source>
        <dbReference type="Google" id="ProtNLM"/>
    </source>
</evidence>
<dbReference type="EMBL" id="SFCC01000015">
    <property type="protein sequence ID" value="RZQ60915.1"/>
    <property type="molecule type" value="Genomic_DNA"/>
</dbReference>
<dbReference type="InterPro" id="IPR011990">
    <property type="entry name" value="TPR-like_helical_dom_sf"/>
</dbReference>
<dbReference type="OrthoDB" id="3213425at2"/>
<gene>
    <name evidence="1" type="ORF">EWH70_27495</name>
</gene>
<dbReference type="SUPFAM" id="SSF48452">
    <property type="entry name" value="TPR-like"/>
    <property type="match status" value="1"/>
</dbReference>
<dbReference type="Proteomes" id="UP000292003">
    <property type="component" value="Unassembled WGS sequence"/>
</dbReference>
<dbReference type="Gene3D" id="1.25.40.10">
    <property type="entry name" value="Tetratricopeptide repeat domain"/>
    <property type="match status" value="1"/>
</dbReference>
<evidence type="ECO:0000313" key="1">
    <source>
        <dbReference type="EMBL" id="RZQ60915.1"/>
    </source>
</evidence>
<name>A0A4V2ELA8_9PSEU</name>
<dbReference type="AlphaFoldDB" id="A0A4V2ELA8"/>
<evidence type="ECO:0000313" key="2">
    <source>
        <dbReference type="Proteomes" id="UP000292003"/>
    </source>
</evidence>
<accession>A0A4V2ELA8</accession>
<organism evidence="1 2">
    <name type="scientific">Amycolatopsis suaedae</name>
    <dbReference type="NCBI Taxonomy" id="2510978"/>
    <lineage>
        <taxon>Bacteria</taxon>
        <taxon>Bacillati</taxon>
        <taxon>Actinomycetota</taxon>
        <taxon>Actinomycetes</taxon>
        <taxon>Pseudonocardiales</taxon>
        <taxon>Pseudonocardiaceae</taxon>
        <taxon>Amycolatopsis</taxon>
    </lineage>
</organism>
<reference evidence="1 2" key="1">
    <citation type="submission" date="2019-02" db="EMBL/GenBank/DDBJ databases">
        <title>Draft genome sequence of Amycolatopsis sp. 8-3EHSu isolated from roots of Suaeda maritima.</title>
        <authorList>
            <person name="Duangmal K."/>
            <person name="Chantavorakit T."/>
        </authorList>
    </citation>
    <scope>NUCLEOTIDE SEQUENCE [LARGE SCALE GENOMIC DNA]</scope>
    <source>
        <strain evidence="1 2">8-3EHSu</strain>
    </source>
</reference>
<proteinExistence type="predicted"/>
<sequence length="440" mass="48293">MHDLSRQDGGEPISPSHTNIAKLLTGETRRPRPRTAQVMAAVLGRELGRPVSLEEIGYADVPDEGEDSTLEYPATIAAATTALTQLASYELRGVKKELVVVPTAWDGLINRWLLDPDNEPSQPVEPRPIAEVDVHAVRDAAAMFGSFDYRYGGGRPKPLVARYLETDVLPLIPHVSPHTSVGREYFREVAAMTRLAGWTAYDVGQHWLAQRYLFQAFRLARAAGDRPLCGRILAGMSHQANFLGHYDRAVNLARAAAAGARGYATPTTMALFHAMEARGLASQGKAAETFAALAAAERWMEQSVPENDPEWIRYFDRAELHAEFAHCYRDLNRSEEAAEHAAASIAASEGLYVRSLSFCRTVLATARLQAGELDEALSVARGVVDTAAQLRSFRVISYLNDFCTRLQPLGEEVSIRDFTEYVSTTLPSKDAPASRTLVIA</sequence>
<comment type="caution">
    <text evidence="1">The sequence shown here is derived from an EMBL/GenBank/DDBJ whole genome shotgun (WGS) entry which is preliminary data.</text>
</comment>
<keyword evidence="2" id="KW-1185">Reference proteome</keyword>
<protein>
    <recommendedName>
        <fullName evidence="3">Sporulation protein</fullName>
    </recommendedName>
</protein>